<keyword evidence="5" id="KW-0472">Membrane</keyword>
<dbReference type="AlphaFoldDB" id="A0A1W2CYZ1"/>
<sequence>MAAQVGIYDLIGEKLLLQQIAMGDETAFKSIFDTYKARTFTFVVNFIHSKADAEEIVQDTFLSLWQNRVSLTTVEHPRNYIYTVVRNKTMRYLSNVARDEKMMKVVWANMQIEVNPTEEALQLRESRELINQALSMLSEQKQLVFRMCREQGMSHENIALETGLSKSRVKNIMVEILKYIKIFLARNSLIITFLLNVLSFFKNNPN</sequence>
<feature type="domain" description="RNA polymerase sigma-70 region 2" evidence="6">
    <location>
        <begin position="32"/>
        <end position="95"/>
    </location>
</feature>
<dbReference type="Pfam" id="PF04542">
    <property type="entry name" value="Sigma70_r2"/>
    <property type="match status" value="1"/>
</dbReference>
<dbReference type="InterPro" id="IPR013249">
    <property type="entry name" value="RNA_pol_sigma70_r4_t2"/>
</dbReference>
<accession>A0A1W2CYZ1</accession>
<dbReference type="InterPro" id="IPR007627">
    <property type="entry name" value="RNA_pol_sigma70_r2"/>
</dbReference>
<organism evidence="8 9">
    <name type="scientific">Pedobacter nyackensis</name>
    <dbReference type="NCBI Taxonomy" id="475255"/>
    <lineage>
        <taxon>Bacteria</taxon>
        <taxon>Pseudomonadati</taxon>
        <taxon>Bacteroidota</taxon>
        <taxon>Sphingobacteriia</taxon>
        <taxon>Sphingobacteriales</taxon>
        <taxon>Sphingobacteriaceae</taxon>
        <taxon>Pedobacter</taxon>
    </lineage>
</organism>
<dbReference type="NCBIfam" id="TIGR02937">
    <property type="entry name" value="sigma70-ECF"/>
    <property type="match status" value="1"/>
</dbReference>
<dbReference type="PANTHER" id="PTHR43133">
    <property type="entry name" value="RNA POLYMERASE ECF-TYPE SIGMA FACTO"/>
    <property type="match status" value="1"/>
</dbReference>
<dbReference type="PANTHER" id="PTHR43133:SF46">
    <property type="entry name" value="RNA POLYMERASE SIGMA-70 FACTOR ECF SUBFAMILY"/>
    <property type="match status" value="1"/>
</dbReference>
<dbReference type="SUPFAM" id="SSF88659">
    <property type="entry name" value="Sigma3 and sigma4 domains of RNA polymerase sigma factors"/>
    <property type="match status" value="1"/>
</dbReference>
<evidence type="ECO:0000256" key="2">
    <source>
        <dbReference type="ARBA" id="ARBA00023015"/>
    </source>
</evidence>
<keyword evidence="5" id="KW-1133">Transmembrane helix</keyword>
<feature type="domain" description="RNA polymerase sigma factor 70 region 4 type 2" evidence="7">
    <location>
        <begin position="128"/>
        <end position="171"/>
    </location>
</feature>
<evidence type="ECO:0000256" key="3">
    <source>
        <dbReference type="ARBA" id="ARBA00023082"/>
    </source>
</evidence>
<dbReference type="EMBL" id="FWYB01000005">
    <property type="protein sequence ID" value="SMC90052.1"/>
    <property type="molecule type" value="Genomic_DNA"/>
</dbReference>
<keyword evidence="3" id="KW-0731">Sigma factor</keyword>
<dbReference type="Gene3D" id="1.10.10.10">
    <property type="entry name" value="Winged helix-like DNA-binding domain superfamily/Winged helix DNA-binding domain"/>
    <property type="match status" value="1"/>
</dbReference>
<dbReference type="GO" id="GO:0016987">
    <property type="term" value="F:sigma factor activity"/>
    <property type="evidence" value="ECO:0007669"/>
    <property type="project" value="UniProtKB-KW"/>
</dbReference>
<proteinExistence type="inferred from homology"/>
<dbReference type="Proteomes" id="UP000192678">
    <property type="component" value="Unassembled WGS sequence"/>
</dbReference>
<evidence type="ECO:0000259" key="7">
    <source>
        <dbReference type="Pfam" id="PF08281"/>
    </source>
</evidence>
<dbReference type="RefSeq" id="WP_084289411.1">
    <property type="nucleotide sequence ID" value="NZ_FWYB01000005.1"/>
</dbReference>
<comment type="similarity">
    <text evidence="1">Belongs to the sigma-70 factor family. ECF subfamily.</text>
</comment>
<evidence type="ECO:0000256" key="4">
    <source>
        <dbReference type="ARBA" id="ARBA00023163"/>
    </source>
</evidence>
<gene>
    <name evidence="8" type="ORF">SAMN04488101_10562</name>
</gene>
<feature type="transmembrane region" description="Helical" evidence="5">
    <location>
        <begin position="183"/>
        <end position="201"/>
    </location>
</feature>
<keyword evidence="5" id="KW-0812">Transmembrane</keyword>
<dbReference type="Pfam" id="PF08281">
    <property type="entry name" value="Sigma70_r4_2"/>
    <property type="match status" value="1"/>
</dbReference>
<evidence type="ECO:0000256" key="5">
    <source>
        <dbReference type="SAM" id="Phobius"/>
    </source>
</evidence>
<keyword evidence="2" id="KW-0805">Transcription regulation</keyword>
<keyword evidence="4" id="KW-0804">Transcription</keyword>
<dbReference type="InterPro" id="IPR039425">
    <property type="entry name" value="RNA_pol_sigma-70-like"/>
</dbReference>
<dbReference type="GO" id="GO:0006352">
    <property type="term" value="P:DNA-templated transcription initiation"/>
    <property type="evidence" value="ECO:0007669"/>
    <property type="project" value="InterPro"/>
</dbReference>
<protein>
    <submittedName>
        <fullName evidence="8">RNA polymerase sigma-70 factor, ECF subfamily</fullName>
    </submittedName>
</protein>
<dbReference type="InterPro" id="IPR014284">
    <property type="entry name" value="RNA_pol_sigma-70_dom"/>
</dbReference>
<dbReference type="Gene3D" id="1.10.1740.10">
    <property type="match status" value="1"/>
</dbReference>
<dbReference type="OrthoDB" id="799938at2"/>
<keyword evidence="9" id="KW-1185">Reference proteome</keyword>
<dbReference type="GO" id="GO:0003677">
    <property type="term" value="F:DNA binding"/>
    <property type="evidence" value="ECO:0007669"/>
    <property type="project" value="InterPro"/>
</dbReference>
<evidence type="ECO:0000256" key="1">
    <source>
        <dbReference type="ARBA" id="ARBA00010641"/>
    </source>
</evidence>
<dbReference type="InterPro" id="IPR013325">
    <property type="entry name" value="RNA_pol_sigma_r2"/>
</dbReference>
<reference evidence="8 9" key="1">
    <citation type="submission" date="2017-04" db="EMBL/GenBank/DDBJ databases">
        <authorList>
            <person name="Afonso C.L."/>
            <person name="Miller P.J."/>
            <person name="Scott M.A."/>
            <person name="Spackman E."/>
            <person name="Goraichik I."/>
            <person name="Dimitrov K.M."/>
            <person name="Suarez D.L."/>
            <person name="Swayne D.E."/>
        </authorList>
    </citation>
    <scope>NUCLEOTIDE SEQUENCE [LARGE SCALE GENOMIC DNA]</scope>
    <source>
        <strain evidence="8 9">DSM 19625</strain>
    </source>
</reference>
<evidence type="ECO:0000313" key="8">
    <source>
        <dbReference type="EMBL" id="SMC90052.1"/>
    </source>
</evidence>
<dbReference type="InterPro" id="IPR013324">
    <property type="entry name" value="RNA_pol_sigma_r3/r4-like"/>
</dbReference>
<evidence type="ECO:0000313" key="9">
    <source>
        <dbReference type="Proteomes" id="UP000192678"/>
    </source>
</evidence>
<dbReference type="STRING" id="475255.SAMN04488101_10562"/>
<evidence type="ECO:0000259" key="6">
    <source>
        <dbReference type="Pfam" id="PF04542"/>
    </source>
</evidence>
<dbReference type="SUPFAM" id="SSF88946">
    <property type="entry name" value="Sigma2 domain of RNA polymerase sigma factors"/>
    <property type="match status" value="1"/>
</dbReference>
<name>A0A1W2CYZ1_9SPHI</name>
<dbReference type="InterPro" id="IPR036388">
    <property type="entry name" value="WH-like_DNA-bd_sf"/>
</dbReference>